<protein>
    <recommendedName>
        <fullName evidence="4">Zn(2)-C6 fungal-type domain-containing protein</fullName>
    </recommendedName>
</protein>
<dbReference type="InterPro" id="IPR036864">
    <property type="entry name" value="Zn2-C6_fun-type_DNA-bd_sf"/>
</dbReference>
<dbReference type="PROSITE" id="PS50048">
    <property type="entry name" value="ZN2_CY6_FUNGAL_2"/>
    <property type="match status" value="1"/>
</dbReference>
<dbReference type="GO" id="GO:0000981">
    <property type="term" value="F:DNA-binding transcription factor activity, RNA polymerase II-specific"/>
    <property type="evidence" value="ECO:0007669"/>
    <property type="project" value="InterPro"/>
</dbReference>
<name>A0AAE0LNF5_9PEZI</name>
<sequence length="595" mass="65857">MDKPTPKGAISCSNCRHRKTRCNRSLPRCERCASCGLSCVYPERRPRGKRKGRKPAVPDHSSTLALILERLQRVEAQSSVREASLGSTTPTANHSSSPASATLQCQPCGSSGEIRTPILVEPLEPRNACSPSTLDATSMLSSAMCDVQRLRKKRIAGPKELVTEGINITPDTARSWVKNYFTKMSPKIFPSLKDPKLIDEKLMYFMPDLITMDHVQVDACILVIYYCILWQGCFRLDDSSSSFSTRDPQIIRQILICCLRAVSVWQREATGSITDFIAAMFMTQTAAENLDYGLSWEMHKHACMYAQGLHLHSLDGDGALGASGVATSDEGRVNMWNLVQLDLFHRLINNKPPAFPFDLNKWRVNLPCLAFDSAPGRDEAVPAMAFLARSRITLVLISFFQALETLNNDGGGDALSTIQPLCMQVEQVFEEWRIEEWLGSSHSDSLNEWSISELALSGYTCVLFMLGRATLLGRNEGQPPLDSSDMIPKSDLSMRAARKVVDIVYHMVHVARLPGPESLSCALGTYRAYVAYAHLASGLASDPDAVTAPDNLLRLKQFAECVQSVAGSEREFMPLARALEAVYNSVETMVPRVWP</sequence>
<evidence type="ECO:0000313" key="6">
    <source>
        <dbReference type="Proteomes" id="UP001278766"/>
    </source>
</evidence>
<dbReference type="AlphaFoldDB" id="A0AAE0LNF5"/>
<evidence type="ECO:0000256" key="2">
    <source>
        <dbReference type="ARBA" id="ARBA00023242"/>
    </source>
</evidence>
<dbReference type="PROSITE" id="PS00463">
    <property type="entry name" value="ZN2_CY6_FUNGAL_1"/>
    <property type="match status" value="1"/>
</dbReference>
<dbReference type="Pfam" id="PF00172">
    <property type="entry name" value="Zn_clus"/>
    <property type="match status" value="1"/>
</dbReference>
<dbReference type="Proteomes" id="UP001278766">
    <property type="component" value="Unassembled WGS sequence"/>
</dbReference>
<evidence type="ECO:0000256" key="1">
    <source>
        <dbReference type="ARBA" id="ARBA00004123"/>
    </source>
</evidence>
<dbReference type="CDD" id="cd00067">
    <property type="entry name" value="GAL4"/>
    <property type="match status" value="1"/>
</dbReference>
<dbReference type="InterPro" id="IPR001138">
    <property type="entry name" value="Zn2Cys6_DnaBD"/>
</dbReference>
<accession>A0AAE0LNF5</accession>
<comment type="subcellular location">
    <subcellularLocation>
        <location evidence="1">Nucleus</location>
    </subcellularLocation>
</comment>
<dbReference type="EMBL" id="JAUEPN010000008">
    <property type="protein sequence ID" value="KAK3291916.1"/>
    <property type="molecule type" value="Genomic_DNA"/>
</dbReference>
<dbReference type="GeneID" id="87841597"/>
<dbReference type="CDD" id="cd12148">
    <property type="entry name" value="fungal_TF_MHR"/>
    <property type="match status" value="1"/>
</dbReference>
<proteinExistence type="predicted"/>
<dbReference type="PANTHER" id="PTHR31001">
    <property type="entry name" value="UNCHARACTERIZED TRANSCRIPTIONAL REGULATORY PROTEIN"/>
    <property type="match status" value="1"/>
</dbReference>
<keyword evidence="2" id="KW-0539">Nucleus</keyword>
<gene>
    <name evidence="5" type="ORF">B0H64DRAFT_408427</name>
</gene>
<dbReference type="GO" id="GO:0005634">
    <property type="term" value="C:nucleus"/>
    <property type="evidence" value="ECO:0007669"/>
    <property type="project" value="UniProtKB-SubCell"/>
</dbReference>
<dbReference type="GO" id="GO:0008270">
    <property type="term" value="F:zinc ion binding"/>
    <property type="evidence" value="ECO:0007669"/>
    <property type="project" value="InterPro"/>
</dbReference>
<dbReference type="SUPFAM" id="SSF57701">
    <property type="entry name" value="Zn2/Cys6 DNA-binding domain"/>
    <property type="match status" value="1"/>
</dbReference>
<feature type="region of interest" description="Disordered" evidence="3">
    <location>
        <begin position="78"/>
        <end position="104"/>
    </location>
</feature>
<dbReference type="Gene3D" id="4.10.240.10">
    <property type="entry name" value="Zn(2)-C6 fungal-type DNA-binding domain"/>
    <property type="match status" value="1"/>
</dbReference>
<organism evidence="5 6">
    <name type="scientific">Chaetomium fimeti</name>
    <dbReference type="NCBI Taxonomy" id="1854472"/>
    <lineage>
        <taxon>Eukaryota</taxon>
        <taxon>Fungi</taxon>
        <taxon>Dikarya</taxon>
        <taxon>Ascomycota</taxon>
        <taxon>Pezizomycotina</taxon>
        <taxon>Sordariomycetes</taxon>
        <taxon>Sordariomycetidae</taxon>
        <taxon>Sordariales</taxon>
        <taxon>Chaetomiaceae</taxon>
        <taxon>Chaetomium</taxon>
    </lineage>
</organism>
<feature type="domain" description="Zn(2)-C6 fungal-type" evidence="4">
    <location>
        <begin position="11"/>
        <end position="41"/>
    </location>
</feature>
<comment type="caution">
    <text evidence="5">The sequence shown here is derived from an EMBL/GenBank/DDBJ whole genome shotgun (WGS) entry which is preliminary data.</text>
</comment>
<evidence type="ECO:0000256" key="3">
    <source>
        <dbReference type="SAM" id="MobiDB-lite"/>
    </source>
</evidence>
<dbReference type="InterPro" id="IPR050613">
    <property type="entry name" value="Sec_Metabolite_Reg"/>
</dbReference>
<dbReference type="RefSeq" id="XP_062655430.1">
    <property type="nucleotide sequence ID" value="XM_062804649.1"/>
</dbReference>
<reference evidence="5" key="1">
    <citation type="journal article" date="2023" name="Mol. Phylogenet. Evol.">
        <title>Genome-scale phylogeny and comparative genomics of the fungal order Sordariales.</title>
        <authorList>
            <person name="Hensen N."/>
            <person name="Bonometti L."/>
            <person name="Westerberg I."/>
            <person name="Brannstrom I.O."/>
            <person name="Guillou S."/>
            <person name="Cros-Aarteil S."/>
            <person name="Calhoun S."/>
            <person name="Haridas S."/>
            <person name="Kuo A."/>
            <person name="Mondo S."/>
            <person name="Pangilinan J."/>
            <person name="Riley R."/>
            <person name="LaButti K."/>
            <person name="Andreopoulos B."/>
            <person name="Lipzen A."/>
            <person name="Chen C."/>
            <person name="Yan M."/>
            <person name="Daum C."/>
            <person name="Ng V."/>
            <person name="Clum A."/>
            <person name="Steindorff A."/>
            <person name="Ohm R.A."/>
            <person name="Martin F."/>
            <person name="Silar P."/>
            <person name="Natvig D.O."/>
            <person name="Lalanne C."/>
            <person name="Gautier V."/>
            <person name="Ament-Velasquez S.L."/>
            <person name="Kruys A."/>
            <person name="Hutchinson M.I."/>
            <person name="Powell A.J."/>
            <person name="Barry K."/>
            <person name="Miller A.N."/>
            <person name="Grigoriev I.V."/>
            <person name="Debuchy R."/>
            <person name="Gladieux P."/>
            <person name="Hiltunen Thoren M."/>
            <person name="Johannesson H."/>
        </authorList>
    </citation>
    <scope>NUCLEOTIDE SEQUENCE</scope>
    <source>
        <strain evidence="5">CBS 168.71</strain>
    </source>
</reference>
<evidence type="ECO:0000259" key="4">
    <source>
        <dbReference type="PROSITE" id="PS50048"/>
    </source>
</evidence>
<dbReference type="SMART" id="SM00066">
    <property type="entry name" value="GAL4"/>
    <property type="match status" value="1"/>
</dbReference>
<evidence type="ECO:0000313" key="5">
    <source>
        <dbReference type="EMBL" id="KAK3291916.1"/>
    </source>
</evidence>
<reference evidence="5" key="2">
    <citation type="submission" date="2023-06" db="EMBL/GenBank/DDBJ databases">
        <authorList>
            <consortium name="Lawrence Berkeley National Laboratory"/>
            <person name="Haridas S."/>
            <person name="Hensen N."/>
            <person name="Bonometti L."/>
            <person name="Westerberg I."/>
            <person name="Brannstrom I.O."/>
            <person name="Guillou S."/>
            <person name="Cros-Aarteil S."/>
            <person name="Calhoun S."/>
            <person name="Kuo A."/>
            <person name="Mondo S."/>
            <person name="Pangilinan J."/>
            <person name="Riley R."/>
            <person name="Labutti K."/>
            <person name="Andreopoulos B."/>
            <person name="Lipzen A."/>
            <person name="Chen C."/>
            <person name="Yanf M."/>
            <person name="Daum C."/>
            <person name="Ng V."/>
            <person name="Clum A."/>
            <person name="Steindorff A."/>
            <person name="Ohm R."/>
            <person name="Martin F."/>
            <person name="Silar P."/>
            <person name="Natvig D."/>
            <person name="Lalanne C."/>
            <person name="Gautier V."/>
            <person name="Ament-Velasquez S.L."/>
            <person name="Kruys A."/>
            <person name="Hutchinson M.I."/>
            <person name="Powell A.J."/>
            <person name="Barry K."/>
            <person name="Miller A.N."/>
            <person name="Grigoriev I.V."/>
            <person name="Debuchy R."/>
            <person name="Gladieux P."/>
            <person name="Thoren M.H."/>
            <person name="Johannesson H."/>
        </authorList>
    </citation>
    <scope>NUCLEOTIDE SEQUENCE</scope>
    <source>
        <strain evidence="5">CBS 168.71</strain>
    </source>
</reference>
<keyword evidence="6" id="KW-1185">Reference proteome</keyword>